<name>A0ABT0RCL5_9SPHN</name>
<protein>
    <submittedName>
        <fullName evidence="1">Uncharacterized protein</fullName>
    </submittedName>
</protein>
<dbReference type="EMBL" id="JAMGBC010000001">
    <property type="protein sequence ID" value="MCL6677992.1"/>
    <property type="molecule type" value="Genomic_DNA"/>
</dbReference>
<dbReference type="RefSeq" id="WP_249866970.1">
    <property type="nucleotide sequence ID" value="NZ_JAMGBC010000001.1"/>
</dbReference>
<evidence type="ECO:0000313" key="2">
    <source>
        <dbReference type="Proteomes" id="UP001165343"/>
    </source>
</evidence>
<proteinExistence type="predicted"/>
<evidence type="ECO:0000313" key="1">
    <source>
        <dbReference type="EMBL" id="MCL6677992.1"/>
    </source>
</evidence>
<sequence length="68" mass="7409">MDLNDLYHRHQVSLIMADNAACEPSRAAHSGLAEGYASRIDAAKQAFRRPEIAEMRSVEAEGPGEIIA</sequence>
<keyword evidence="2" id="KW-1185">Reference proteome</keyword>
<gene>
    <name evidence="1" type="ORF">LZ519_01470</name>
</gene>
<dbReference type="Proteomes" id="UP001165343">
    <property type="component" value="Unassembled WGS sequence"/>
</dbReference>
<comment type="caution">
    <text evidence="1">The sequence shown here is derived from an EMBL/GenBank/DDBJ whole genome shotgun (WGS) entry which is preliminary data.</text>
</comment>
<reference evidence="1" key="1">
    <citation type="submission" date="2022-05" db="EMBL/GenBank/DDBJ databases">
        <authorList>
            <person name="Jo J.-H."/>
            <person name="Im W.-T."/>
        </authorList>
    </citation>
    <scope>NUCLEOTIDE SEQUENCE</scope>
    <source>
        <strain evidence="1">RG327</strain>
    </source>
</reference>
<organism evidence="1 2">
    <name type="scientific">Sphingomonas anseongensis</name>
    <dbReference type="NCBI Taxonomy" id="2908207"/>
    <lineage>
        <taxon>Bacteria</taxon>
        <taxon>Pseudomonadati</taxon>
        <taxon>Pseudomonadota</taxon>
        <taxon>Alphaproteobacteria</taxon>
        <taxon>Sphingomonadales</taxon>
        <taxon>Sphingomonadaceae</taxon>
        <taxon>Sphingomonas</taxon>
    </lineage>
</organism>
<accession>A0ABT0RCL5</accession>